<sequence>MIYSSFSMAWDCSKRNSPFIFAIVTALKGPDLET</sequence>
<name>A0A1H3RZP7_9BACT</name>
<accession>A0A1H3RZP7</accession>
<proteinExistence type="predicted"/>
<evidence type="ECO:0000313" key="1">
    <source>
        <dbReference type="EMBL" id="SDZ31253.1"/>
    </source>
</evidence>
<protein>
    <submittedName>
        <fullName evidence="1">Uncharacterized protein</fullName>
    </submittedName>
</protein>
<gene>
    <name evidence="1" type="ORF">SAMN05444412_1105</name>
</gene>
<evidence type="ECO:0000313" key="2">
    <source>
        <dbReference type="Proteomes" id="UP000199663"/>
    </source>
</evidence>
<dbReference type="EMBL" id="FNQC01000010">
    <property type="protein sequence ID" value="SDZ31253.1"/>
    <property type="molecule type" value="Genomic_DNA"/>
</dbReference>
<comment type="caution">
    <text evidence="1">The sequence shown here is derived from an EMBL/GenBank/DDBJ whole genome shotgun (WGS) entry which is preliminary data.</text>
</comment>
<keyword evidence="2" id="KW-1185">Reference proteome</keyword>
<dbReference type="Proteomes" id="UP000199663">
    <property type="component" value="Unassembled WGS sequence"/>
</dbReference>
<reference evidence="1 2" key="1">
    <citation type="submission" date="2016-10" db="EMBL/GenBank/DDBJ databases">
        <authorList>
            <person name="Varghese N."/>
            <person name="Submissions S."/>
        </authorList>
    </citation>
    <scope>NUCLEOTIDE SEQUENCE [LARGE SCALE GENOMIC DNA]</scope>
    <source>
        <strain evidence="1 2">DSM 17997</strain>
    </source>
</reference>
<organism evidence="1 2">
    <name type="scientific">Rhodonellum ikkaensis</name>
    <dbReference type="NCBI Taxonomy" id="336829"/>
    <lineage>
        <taxon>Bacteria</taxon>
        <taxon>Pseudomonadati</taxon>
        <taxon>Bacteroidota</taxon>
        <taxon>Cytophagia</taxon>
        <taxon>Cytophagales</taxon>
        <taxon>Cytophagaceae</taxon>
        <taxon>Rhodonellum</taxon>
    </lineage>
</organism>